<dbReference type="PROSITE" id="PS00738">
    <property type="entry name" value="ADOHCYASE_1"/>
    <property type="match status" value="1"/>
</dbReference>
<organism evidence="10">
    <name type="scientific">Caldiarchaeum subterraneum</name>
    <dbReference type="NCBI Taxonomy" id="311458"/>
    <lineage>
        <taxon>Archaea</taxon>
        <taxon>Nitrososphaerota</taxon>
        <taxon>Candidatus Caldarchaeales</taxon>
        <taxon>Candidatus Caldarchaeaceae</taxon>
        <taxon>Candidatus Caldarchaeum</taxon>
    </lineage>
</organism>
<feature type="binding site" evidence="5 6">
    <location>
        <position position="61"/>
    </location>
    <ligand>
        <name>substrate</name>
    </ligand>
</feature>
<dbReference type="SUPFAM" id="SSF52283">
    <property type="entry name" value="Formate/glycerate dehydrogenase catalytic domain-like"/>
    <property type="match status" value="1"/>
</dbReference>
<feature type="binding site" evidence="5 6">
    <location>
        <position position="205"/>
    </location>
    <ligand>
        <name>substrate</name>
    </ligand>
</feature>
<dbReference type="GO" id="GO:0071269">
    <property type="term" value="P:L-homocysteine biosynthetic process"/>
    <property type="evidence" value="ECO:0007669"/>
    <property type="project" value="UniProtKB-UniRule"/>
</dbReference>
<sequence length="443" mass="48158">MKKQAKGLASTFARDVGMAELGFRRIEVAEASMQVLHFLRRKYSAEKPFHGLTISACLHVTKETAVLARTLRDGGAKVVLCASNPLSTQDDVAAALAAEGFEVYAFRGMSARDYYQAIGKALSHAPDLTVDDGADLVTSIHKIALGIKDEAVDIVRETAGDISRRIDRVKGGTEETTTGVNRLRAMEAEGVLRYPIIAVNDAMSKSLFDNPLGTGQSALDGVMRATNILLAGKNVVVCGFGRVGMGIAERARGLGARVTVVEPDPIKALQAYMAGYIVTSMDKAAEYGDVFITATGNIDVIRGEHMLKMKNGAVVANAGHMDVEINKQELKDSSVAVEKVKENVEVYRLKNGRKIYLLAEGRLVNLVCAEGHPSEVMDLSFALQAESLRYIVENHEKLGKKVYDVPADIDRMVARIKLETLGVTLEKLTPKQLEYMRSWQTGT</sequence>
<feature type="binding site" evidence="5 6">
    <location>
        <position position="132"/>
    </location>
    <ligand>
        <name>substrate</name>
    </ligand>
</feature>
<dbReference type="InterPro" id="IPR015878">
    <property type="entry name" value="Ado_hCys_hydrolase_NAD-bd"/>
</dbReference>
<dbReference type="InterPro" id="IPR020082">
    <property type="entry name" value="S-Ado-L-homoCys_hydrolase_CS"/>
</dbReference>
<comment type="function">
    <text evidence="5">May play a key role in the regulation of the intracellular concentration of adenosylhomocysteine.</text>
</comment>
<evidence type="ECO:0000256" key="6">
    <source>
        <dbReference type="PIRSR" id="PIRSR001109-1"/>
    </source>
</evidence>
<feature type="binding site" evidence="7">
    <location>
        <begin position="241"/>
        <end position="246"/>
    </location>
    <ligand>
        <name>NAD(+)</name>
        <dbReference type="ChEBI" id="CHEBI:57540"/>
    </ligand>
</feature>
<comment type="similarity">
    <text evidence="1 5 8">Belongs to the adenosylhomocysteinase family.</text>
</comment>
<dbReference type="SMART" id="SM00996">
    <property type="entry name" value="AdoHcyase"/>
    <property type="match status" value="1"/>
</dbReference>
<keyword evidence="3 5" id="KW-0378">Hydrolase</keyword>
<dbReference type="EC" id="3.13.2.1" evidence="5"/>
<dbReference type="HAMAP" id="MF_00563">
    <property type="entry name" value="AdoHcyase"/>
    <property type="match status" value="1"/>
</dbReference>
<feature type="binding site" evidence="5 7">
    <location>
        <position position="262"/>
    </location>
    <ligand>
        <name>NAD(+)</name>
        <dbReference type="ChEBI" id="CHEBI:57540"/>
    </ligand>
</feature>
<evidence type="ECO:0000256" key="7">
    <source>
        <dbReference type="PIRSR" id="PIRSR001109-2"/>
    </source>
</evidence>
<proteinExistence type="inferred from homology"/>
<dbReference type="Gene3D" id="3.40.50.720">
    <property type="entry name" value="NAD(P)-binding Rossmann-like Domain"/>
    <property type="match status" value="1"/>
</dbReference>
<feature type="binding site" evidence="5 7">
    <location>
        <begin position="318"/>
        <end position="320"/>
    </location>
    <ligand>
        <name>NAD(+)</name>
        <dbReference type="ChEBI" id="CHEBI:57540"/>
    </ligand>
</feature>
<dbReference type="SUPFAM" id="SSF51735">
    <property type="entry name" value="NAD(P)-binding Rossmann-fold domains"/>
    <property type="match status" value="1"/>
</dbReference>
<dbReference type="InterPro" id="IPR000043">
    <property type="entry name" value="Adenosylhomocysteinase-like"/>
</dbReference>
<dbReference type="PANTHER" id="PTHR23420">
    <property type="entry name" value="ADENOSYLHOMOCYSTEINASE"/>
    <property type="match status" value="1"/>
</dbReference>
<evidence type="ECO:0000256" key="8">
    <source>
        <dbReference type="RuleBase" id="RU004166"/>
    </source>
</evidence>
<dbReference type="EMBL" id="DRWN01000019">
    <property type="protein sequence ID" value="HHK67925.1"/>
    <property type="molecule type" value="Genomic_DNA"/>
</dbReference>
<dbReference type="Pfam" id="PF00670">
    <property type="entry name" value="AdoHcyase_NAD"/>
    <property type="match status" value="1"/>
</dbReference>
<dbReference type="InterPro" id="IPR036291">
    <property type="entry name" value="NAD(P)-bd_dom_sf"/>
</dbReference>
<gene>
    <name evidence="5 10" type="primary">ahcY</name>
    <name evidence="10" type="ORF">ENM11_02060</name>
</gene>
<dbReference type="SMART" id="SM00997">
    <property type="entry name" value="AdoHcyase_NAD"/>
    <property type="match status" value="1"/>
</dbReference>
<keyword evidence="2 5" id="KW-0554">One-carbon metabolism</keyword>
<dbReference type="GO" id="GO:0005829">
    <property type="term" value="C:cytosol"/>
    <property type="evidence" value="ECO:0007669"/>
    <property type="project" value="TreeGrafter"/>
</dbReference>
<feature type="binding site" evidence="5 6">
    <location>
        <position position="209"/>
    </location>
    <ligand>
        <name>substrate</name>
    </ligand>
</feature>
<protein>
    <recommendedName>
        <fullName evidence="5">Adenosylhomocysteinase</fullName>
        <ecNumber evidence="5">3.13.2.1</ecNumber>
    </recommendedName>
    <alternativeName>
        <fullName evidence="5">S-adenosyl-L-homocysteine hydrolase</fullName>
        <shortName evidence="5">AdoHcyase</shortName>
    </alternativeName>
</protein>
<keyword evidence="5" id="KW-0963">Cytoplasm</keyword>
<dbReference type="CDD" id="cd00401">
    <property type="entry name" value="SAHH"/>
    <property type="match status" value="1"/>
</dbReference>
<accession>A0A7C5L6R8</accession>
<feature type="binding site" evidence="5">
    <location>
        <position position="210"/>
    </location>
    <ligand>
        <name>NAD(+)</name>
        <dbReference type="ChEBI" id="CHEBI:57540"/>
    </ligand>
</feature>
<dbReference type="GO" id="GO:0004013">
    <property type="term" value="F:adenosylhomocysteinase activity"/>
    <property type="evidence" value="ECO:0007669"/>
    <property type="project" value="UniProtKB-UniRule"/>
</dbReference>
<dbReference type="NCBIfam" id="TIGR00936">
    <property type="entry name" value="ahcY"/>
    <property type="match status" value="1"/>
</dbReference>
<name>A0A7C5L6R8_CALS0</name>
<evidence type="ECO:0000259" key="9">
    <source>
        <dbReference type="SMART" id="SM00997"/>
    </source>
</evidence>
<dbReference type="PIRSF" id="PIRSF001109">
    <property type="entry name" value="Ad_hcy_hydrolase"/>
    <property type="match status" value="1"/>
</dbReference>
<dbReference type="PANTHER" id="PTHR23420:SF0">
    <property type="entry name" value="ADENOSYLHOMOCYSTEINASE"/>
    <property type="match status" value="1"/>
</dbReference>
<feature type="binding site" evidence="5 6">
    <location>
        <position position="175"/>
    </location>
    <ligand>
        <name>substrate</name>
    </ligand>
</feature>
<feature type="domain" description="S-adenosyl-L-homocysteine hydrolase NAD binding" evidence="9">
    <location>
        <begin position="210"/>
        <end position="371"/>
    </location>
</feature>
<evidence type="ECO:0000256" key="5">
    <source>
        <dbReference type="HAMAP-Rule" id="MF_00563"/>
    </source>
</evidence>
<evidence type="ECO:0000256" key="2">
    <source>
        <dbReference type="ARBA" id="ARBA00022563"/>
    </source>
</evidence>
<dbReference type="InterPro" id="IPR042172">
    <property type="entry name" value="Adenosylhomocyst_ase-like_sf"/>
</dbReference>
<comment type="pathway">
    <text evidence="5">Amino-acid biosynthesis; L-homocysteine biosynthesis; L-homocysteine from S-adenosyl-L-homocysteine: step 1/1.</text>
</comment>
<dbReference type="FunFam" id="3.40.50.720:FF:000004">
    <property type="entry name" value="Adenosylhomocysteinase"/>
    <property type="match status" value="1"/>
</dbReference>
<evidence type="ECO:0000256" key="1">
    <source>
        <dbReference type="ARBA" id="ARBA00007122"/>
    </source>
</evidence>
<comment type="caution">
    <text evidence="10">The sequence shown here is derived from an EMBL/GenBank/DDBJ whole genome shotgun (WGS) entry which is preliminary data.</text>
</comment>
<dbReference type="NCBIfam" id="NF004005">
    <property type="entry name" value="PRK05476.2-3"/>
    <property type="match status" value="1"/>
</dbReference>
<dbReference type="Gene3D" id="3.40.50.1480">
    <property type="entry name" value="Adenosylhomocysteinase-like"/>
    <property type="match status" value="1"/>
</dbReference>
<keyword evidence="4 5" id="KW-0520">NAD</keyword>
<feature type="binding site" evidence="5">
    <location>
        <begin position="239"/>
        <end position="244"/>
    </location>
    <ligand>
        <name>NAD(+)</name>
        <dbReference type="ChEBI" id="CHEBI:57540"/>
    </ligand>
</feature>
<evidence type="ECO:0000256" key="4">
    <source>
        <dbReference type="ARBA" id="ARBA00023027"/>
    </source>
</evidence>
<evidence type="ECO:0000256" key="3">
    <source>
        <dbReference type="ARBA" id="ARBA00022801"/>
    </source>
</evidence>
<feature type="binding site" evidence="7">
    <location>
        <position position="372"/>
    </location>
    <ligand>
        <name>NAD(+)</name>
        <dbReference type="ChEBI" id="CHEBI:57540"/>
    </ligand>
</feature>
<dbReference type="Pfam" id="PF05221">
    <property type="entry name" value="AdoHcyase"/>
    <property type="match status" value="1"/>
</dbReference>
<dbReference type="UniPathway" id="UPA00314">
    <property type="reaction ID" value="UER00076"/>
</dbReference>
<comment type="catalytic activity">
    <reaction evidence="5">
        <text>S-adenosyl-L-homocysteine + H2O = L-homocysteine + adenosine</text>
        <dbReference type="Rhea" id="RHEA:21708"/>
        <dbReference type="ChEBI" id="CHEBI:15377"/>
        <dbReference type="ChEBI" id="CHEBI:16335"/>
        <dbReference type="ChEBI" id="CHEBI:57856"/>
        <dbReference type="ChEBI" id="CHEBI:58199"/>
        <dbReference type="EC" id="3.13.2.1"/>
    </reaction>
</comment>
<feature type="binding site" evidence="5 7">
    <location>
        <begin position="176"/>
        <end position="178"/>
    </location>
    <ligand>
        <name>NAD(+)</name>
        <dbReference type="ChEBI" id="CHEBI:57540"/>
    </ligand>
</feature>
<evidence type="ECO:0000313" key="10">
    <source>
        <dbReference type="EMBL" id="HHK67925.1"/>
    </source>
</evidence>
<dbReference type="GO" id="GO:0033353">
    <property type="term" value="P:S-adenosylmethionine cycle"/>
    <property type="evidence" value="ECO:0007669"/>
    <property type="project" value="TreeGrafter"/>
</dbReference>
<comment type="subcellular location">
    <subcellularLocation>
        <location evidence="5">Cytoplasm</location>
    </subcellularLocation>
</comment>
<feature type="binding site" evidence="5">
    <location>
        <position position="297"/>
    </location>
    <ligand>
        <name>NAD(+)</name>
        <dbReference type="ChEBI" id="CHEBI:57540"/>
    </ligand>
</feature>
<dbReference type="AlphaFoldDB" id="A0A7C5L6R8"/>
<comment type="cofactor">
    <cofactor evidence="5 7">
        <name>NAD(+)</name>
        <dbReference type="ChEBI" id="CHEBI:57540"/>
    </cofactor>
    <text evidence="5 7">Binds 1 NAD(+) per subunit.</text>
</comment>
<dbReference type="GO" id="GO:0006730">
    <property type="term" value="P:one-carbon metabolic process"/>
    <property type="evidence" value="ECO:0007669"/>
    <property type="project" value="UniProtKB-UniRule"/>
</dbReference>
<feature type="binding site" evidence="5 7">
    <location>
        <position position="365"/>
    </location>
    <ligand>
        <name>NAD(+)</name>
        <dbReference type="ChEBI" id="CHEBI:57540"/>
    </ligand>
</feature>
<reference evidence="10" key="1">
    <citation type="journal article" date="2020" name="mSystems">
        <title>Genome- and Community-Level Interaction Insights into Carbon Utilization and Element Cycling Functions of Hydrothermarchaeota in Hydrothermal Sediment.</title>
        <authorList>
            <person name="Zhou Z."/>
            <person name="Liu Y."/>
            <person name="Xu W."/>
            <person name="Pan J."/>
            <person name="Luo Z.H."/>
            <person name="Li M."/>
        </authorList>
    </citation>
    <scope>NUCLEOTIDE SEQUENCE [LARGE SCALE GENOMIC DNA]</scope>
    <source>
        <strain evidence="10">SpSt-1056</strain>
    </source>
</reference>